<evidence type="ECO:0000256" key="2">
    <source>
        <dbReference type="ARBA" id="ARBA00004648"/>
    </source>
</evidence>
<comment type="caution">
    <text evidence="15">The sequence shown here is derived from an EMBL/GenBank/DDBJ whole genome shotgun (WGS) entry which is preliminary data.</text>
</comment>
<dbReference type="Pfam" id="PF02485">
    <property type="entry name" value="Branch"/>
    <property type="match status" value="1"/>
</dbReference>
<keyword evidence="5" id="KW-0812">Transmembrane</keyword>
<keyword evidence="6" id="KW-0479">Metal-binding</keyword>
<protein>
    <recommendedName>
        <fullName evidence="14">Peptide O-xylosyltransferase</fullName>
    </recommendedName>
</protein>
<reference evidence="15" key="2">
    <citation type="journal article" date="2021" name="PeerJ">
        <title>Extensive microbial diversity within the chicken gut microbiome revealed by metagenomics and culture.</title>
        <authorList>
            <person name="Gilroy R."/>
            <person name="Ravi A."/>
            <person name="Getino M."/>
            <person name="Pursley I."/>
            <person name="Horton D.L."/>
            <person name="Alikhan N.F."/>
            <person name="Baker D."/>
            <person name="Gharbi K."/>
            <person name="Hall N."/>
            <person name="Watson M."/>
            <person name="Adriaenssens E.M."/>
            <person name="Foster-Nyarko E."/>
            <person name="Jarju S."/>
            <person name="Secka A."/>
            <person name="Antonio M."/>
            <person name="Oren A."/>
            <person name="Chaudhuri R.R."/>
            <person name="La Ragione R."/>
            <person name="Hildebrand F."/>
            <person name="Pallen M.J."/>
        </authorList>
    </citation>
    <scope>NUCLEOTIDE SEQUENCE</scope>
    <source>
        <strain evidence="15">B1-20833</strain>
    </source>
</reference>
<evidence type="ECO:0000256" key="10">
    <source>
        <dbReference type="ARBA" id="ARBA00023034"/>
    </source>
</evidence>
<keyword evidence="12" id="KW-1015">Disulfide bond</keyword>
<keyword evidence="13" id="KW-0325">Glycoprotein</keyword>
<evidence type="ECO:0000256" key="1">
    <source>
        <dbReference type="ARBA" id="ARBA00004323"/>
    </source>
</evidence>
<keyword evidence="4" id="KW-0808">Transferase</keyword>
<keyword evidence="3" id="KW-0328">Glycosyltransferase</keyword>
<evidence type="ECO:0000313" key="15">
    <source>
        <dbReference type="EMBL" id="MBO8451819.1"/>
    </source>
</evidence>
<evidence type="ECO:0000313" key="16">
    <source>
        <dbReference type="Proteomes" id="UP000823661"/>
    </source>
</evidence>
<keyword evidence="9" id="KW-1133">Transmembrane helix</keyword>
<dbReference type="GO" id="GO:0050650">
    <property type="term" value="P:chondroitin sulfate proteoglycan biosynthetic process"/>
    <property type="evidence" value="ECO:0007669"/>
    <property type="project" value="TreeGrafter"/>
</dbReference>
<evidence type="ECO:0000256" key="13">
    <source>
        <dbReference type="ARBA" id="ARBA00023180"/>
    </source>
</evidence>
<dbReference type="InterPro" id="IPR043538">
    <property type="entry name" value="XYLT"/>
</dbReference>
<evidence type="ECO:0000256" key="8">
    <source>
        <dbReference type="ARBA" id="ARBA00022968"/>
    </source>
</evidence>
<dbReference type="InterPro" id="IPR003406">
    <property type="entry name" value="Glyco_trans_14"/>
</dbReference>
<reference evidence="15" key="1">
    <citation type="submission" date="2020-10" db="EMBL/GenBank/DDBJ databases">
        <authorList>
            <person name="Gilroy R."/>
        </authorList>
    </citation>
    <scope>NUCLEOTIDE SEQUENCE</scope>
    <source>
        <strain evidence="15">B1-20833</strain>
    </source>
</reference>
<evidence type="ECO:0000256" key="3">
    <source>
        <dbReference type="ARBA" id="ARBA00022676"/>
    </source>
</evidence>
<keyword evidence="10" id="KW-0333">Golgi apparatus</keyword>
<organism evidence="15 16">
    <name type="scientific">Candidatus Cryptobacteroides intestinavium</name>
    <dbReference type="NCBI Taxonomy" id="2840766"/>
    <lineage>
        <taxon>Bacteria</taxon>
        <taxon>Pseudomonadati</taxon>
        <taxon>Bacteroidota</taxon>
        <taxon>Bacteroidia</taxon>
        <taxon>Bacteroidales</taxon>
        <taxon>Candidatus Cryptobacteroides</taxon>
    </lineage>
</organism>
<evidence type="ECO:0000256" key="4">
    <source>
        <dbReference type="ARBA" id="ARBA00022679"/>
    </source>
</evidence>
<evidence type="ECO:0000256" key="7">
    <source>
        <dbReference type="ARBA" id="ARBA00022824"/>
    </source>
</evidence>
<proteinExistence type="predicted"/>
<dbReference type="EMBL" id="JADIMI010000022">
    <property type="protein sequence ID" value="MBO8451819.1"/>
    <property type="molecule type" value="Genomic_DNA"/>
</dbReference>
<dbReference type="GO" id="GO:0030158">
    <property type="term" value="F:protein xylosyltransferase activity"/>
    <property type="evidence" value="ECO:0007669"/>
    <property type="project" value="InterPro"/>
</dbReference>
<keyword evidence="7" id="KW-0256">Endoplasmic reticulum</keyword>
<sequence>MEKRHAYLILAHKNFGQLRKLVELLDDPRNDIYIHIDRKARFDHTGWDKVCSRSLLTFISPRISVNWGGVSIMRAELALLKAATGTSEYDYYHLLSGMDLPIKDQDTIHSFFDAHSGTEFINYWNFKKTTASRFHYYTIFPEGAGRFHTNLINNIFKGLQMAVGYRINKDVDFRFASQWFSITDSLARYTISREDWLEKVFRHTNTCDEIFLATLVWGSPFRERLYVKEPVEEHIVNESNMRFIDWTRGESIRHPWTFRTGDWDLLMSVPHFWARKFDENVDPDIIDRIYRHLRR</sequence>
<dbReference type="PANTHER" id="PTHR46025:SF3">
    <property type="entry name" value="XYLOSYLTRANSFERASE OXT"/>
    <property type="match status" value="1"/>
</dbReference>
<dbReference type="GO" id="GO:0046872">
    <property type="term" value="F:metal ion binding"/>
    <property type="evidence" value="ECO:0007669"/>
    <property type="project" value="UniProtKB-KW"/>
</dbReference>
<evidence type="ECO:0000256" key="11">
    <source>
        <dbReference type="ARBA" id="ARBA00023136"/>
    </source>
</evidence>
<evidence type="ECO:0000256" key="6">
    <source>
        <dbReference type="ARBA" id="ARBA00022723"/>
    </source>
</evidence>
<evidence type="ECO:0000256" key="5">
    <source>
        <dbReference type="ARBA" id="ARBA00022692"/>
    </source>
</evidence>
<keyword evidence="11" id="KW-0472">Membrane</keyword>
<evidence type="ECO:0000256" key="14">
    <source>
        <dbReference type="ARBA" id="ARBA00042865"/>
    </source>
</evidence>
<evidence type="ECO:0000256" key="12">
    <source>
        <dbReference type="ARBA" id="ARBA00023157"/>
    </source>
</evidence>
<gene>
    <name evidence="15" type="ORF">IAC06_02900</name>
</gene>
<dbReference type="Proteomes" id="UP000823661">
    <property type="component" value="Unassembled WGS sequence"/>
</dbReference>
<dbReference type="GO" id="GO:0016020">
    <property type="term" value="C:membrane"/>
    <property type="evidence" value="ECO:0007669"/>
    <property type="project" value="InterPro"/>
</dbReference>
<name>A0A9D9EQK6_9BACT</name>
<comment type="subcellular location">
    <subcellularLocation>
        <location evidence="2">Endoplasmic reticulum membrane</location>
        <topology evidence="2">Single-pass type II membrane protein</topology>
    </subcellularLocation>
    <subcellularLocation>
        <location evidence="1">Golgi apparatus membrane</location>
        <topology evidence="1">Single-pass type II membrane protein</topology>
    </subcellularLocation>
</comment>
<dbReference type="AlphaFoldDB" id="A0A9D9EQK6"/>
<accession>A0A9D9EQK6</accession>
<dbReference type="PANTHER" id="PTHR46025">
    <property type="entry name" value="XYLOSYLTRANSFERASE OXT"/>
    <property type="match status" value="1"/>
</dbReference>
<keyword evidence="8" id="KW-0735">Signal-anchor</keyword>
<dbReference type="GO" id="GO:0015012">
    <property type="term" value="P:heparan sulfate proteoglycan biosynthetic process"/>
    <property type="evidence" value="ECO:0007669"/>
    <property type="project" value="TreeGrafter"/>
</dbReference>
<evidence type="ECO:0000256" key="9">
    <source>
        <dbReference type="ARBA" id="ARBA00022989"/>
    </source>
</evidence>